<dbReference type="AlphaFoldDB" id="A0A1F6D9P9"/>
<evidence type="ECO:0000313" key="2">
    <source>
        <dbReference type="Proteomes" id="UP000177958"/>
    </source>
</evidence>
<dbReference type="Proteomes" id="UP000177958">
    <property type="component" value="Unassembled WGS sequence"/>
</dbReference>
<sequence length="688" mass="68587">MRIVERHHIALLVIASFATFVLAVVGSQSPPARVAYAAPCAPTSSGSNSVTFGNPSPGCTYSIPAYNTLTVTVNGAGGGGQGGAAVFLNSCGGGGSDTTNYAAPGGNGSASTFATVSGGGGSGGGESIYNPGGGSNGDTNVTGGGAVGGDGGGGWTTTLNDEPVFSPDGADGLNGGRASKTYAAGALSGQVTVSVGAGGSGSGGAEGHNCSSMEPWNAGQAGDGTPGQNGSVTITWTNPLASCTFNGSPVAHGASVTAYQASTVPFGSSCVSESRTCNNGTLSGSYQYPSCTVSPPSAPTCTLTPPSQTIDEGESATLNYTISGSATSATINGVSVTPSVSGSYSPSPTVTTNYTMTVSNAGGSNNCGPATVTVNPSPPPPVGYCTVPAGTRTPITGYAWSDTIGWFDLDCSNSGVCGANSFGISIDDTGNLAGCGWSDNIGWVSASPEDLTSCPSGSCTATLSGSNMLQGWMRVLAGGSAQSGGWDGFISLSGSSPDYGPARQADGTFQGFAWGDMNVGWVDFSLARTDVNMCSSADSYSCQGTDTILYTDNACTTSIYATCVEPAFCSEGSSVCLYPPVIFNPQGDSSGHLEIKPSFVRAGNKTKVHWNVSNVESCMVSAPNGDSWVGAAAGCDDETDTCTSGPLGVLTTFINETTIYTLRCTELDGVTPLNESATVRTAPVFQEN</sequence>
<reference evidence="1 2" key="1">
    <citation type="journal article" date="2016" name="Nat. Commun.">
        <title>Thousands of microbial genomes shed light on interconnected biogeochemical processes in an aquifer system.</title>
        <authorList>
            <person name="Anantharaman K."/>
            <person name="Brown C.T."/>
            <person name="Hug L.A."/>
            <person name="Sharon I."/>
            <person name="Castelle C.J."/>
            <person name="Probst A.J."/>
            <person name="Thomas B.C."/>
            <person name="Singh A."/>
            <person name="Wilkins M.J."/>
            <person name="Karaoz U."/>
            <person name="Brodie E.L."/>
            <person name="Williams K.H."/>
            <person name="Hubbard S.S."/>
            <person name="Banfield J.F."/>
        </authorList>
    </citation>
    <scope>NUCLEOTIDE SEQUENCE [LARGE SCALE GENOMIC DNA]</scope>
</reference>
<gene>
    <name evidence="1" type="ORF">A2853_01480</name>
</gene>
<proteinExistence type="predicted"/>
<name>A0A1F6D9P9_9BACT</name>
<organism evidence="1 2">
    <name type="scientific">Candidatus Kaiserbacteria bacterium RIFCSPHIGHO2_01_FULL_55_17</name>
    <dbReference type="NCBI Taxonomy" id="1798484"/>
    <lineage>
        <taxon>Bacteria</taxon>
        <taxon>Candidatus Kaiseribacteriota</taxon>
    </lineage>
</organism>
<accession>A0A1F6D9P9</accession>
<comment type="caution">
    <text evidence="1">The sequence shown here is derived from an EMBL/GenBank/DDBJ whole genome shotgun (WGS) entry which is preliminary data.</text>
</comment>
<evidence type="ECO:0000313" key="1">
    <source>
        <dbReference type="EMBL" id="OGG58169.1"/>
    </source>
</evidence>
<protein>
    <submittedName>
        <fullName evidence="1">Uncharacterized protein</fullName>
    </submittedName>
</protein>
<dbReference type="EMBL" id="MFKX01000006">
    <property type="protein sequence ID" value="OGG58169.1"/>
    <property type="molecule type" value="Genomic_DNA"/>
</dbReference>